<reference evidence="3" key="1">
    <citation type="submission" date="2018-05" db="EMBL/GenBank/DDBJ databases">
        <authorList>
            <person name="Lanie J.A."/>
            <person name="Ng W.-L."/>
            <person name="Kazmierczak K.M."/>
            <person name="Andrzejewski T.M."/>
            <person name="Davidsen T.M."/>
            <person name="Wayne K.J."/>
            <person name="Tettelin H."/>
            <person name="Glass J.I."/>
            <person name="Rusch D."/>
            <person name="Podicherti R."/>
            <person name="Tsui H.-C.T."/>
            <person name="Winkler M.E."/>
        </authorList>
    </citation>
    <scope>NUCLEOTIDE SEQUENCE</scope>
</reference>
<dbReference type="EMBL" id="UINC01034073">
    <property type="protein sequence ID" value="SVB24338.1"/>
    <property type="molecule type" value="Genomic_DNA"/>
</dbReference>
<keyword evidence="1" id="KW-0812">Transmembrane</keyword>
<feature type="domain" description="DUF218" evidence="2">
    <location>
        <begin position="55"/>
        <end position="201"/>
    </location>
</feature>
<evidence type="ECO:0000313" key="3">
    <source>
        <dbReference type="EMBL" id="SVB24338.1"/>
    </source>
</evidence>
<feature type="non-terminal residue" evidence="3">
    <location>
        <position position="209"/>
    </location>
</feature>
<accession>A0A382CDV6</accession>
<evidence type="ECO:0000256" key="1">
    <source>
        <dbReference type="SAM" id="Phobius"/>
    </source>
</evidence>
<dbReference type="AlphaFoldDB" id="A0A382CDV6"/>
<proteinExistence type="predicted"/>
<name>A0A382CDV6_9ZZZZ</name>
<protein>
    <recommendedName>
        <fullName evidence="2">DUF218 domain-containing protein</fullName>
    </recommendedName>
</protein>
<evidence type="ECO:0000259" key="2">
    <source>
        <dbReference type="Pfam" id="PF02698"/>
    </source>
</evidence>
<dbReference type="InterPro" id="IPR003848">
    <property type="entry name" value="DUF218"/>
</dbReference>
<sequence>VGDEIKVIYRQVYVFGKFLCLAAVIYLLIVLTHRFWLPSMANYLKIENEPRLVDLIVVATPYRPRFLYALDLLQKGYADRIVLLGDARIKMTWSGKTSLELAKNEALKNGVPDSKIYTHHSTGTRGDAYAAEALMSLLGLKSAMVISDPLNMRRLSMIFKDTFARSGIELTYVPINQRKDPFGYWWQSSYSFVYVIKEWIKLPINFFML</sequence>
<dbReference type="CDD" id="cd06259">
    <property type="entry name" value="YdcF-like"/>
    <property type="match status" value="1"/>
</dbReference>
<feature type="non-terminal residue" evidence="3">
    <location>
        <position position="1"/>
    </location>
</feature>
<keyword evidence="1" id="KW-0472">Membrane</keyword>
<organism evidence="3">
    <name type="scientific">marine metagenome</name>
    <dbReference type="NCBI Taxonomy" id="408172"/>
    <lineage>
        <taxon>unclassified sequences</taxon>
        <taxon>metagenomes</taxon>
        <taxon>ecological metagenomes</taxon>
    </lineage>
</organism>
<keyword evidence="1" id="KW-1133">Transmembrane helix</keyword>
<gene>
    <name evidence="3" type="ORF">METZ01_LOCUS177192</name>
</gene>
<feature type="transmembrane region" description="Helical" evidence="1">
    <location>
        <begin position="12"/>
        <end position="31"/>
    </location>
</feature>
<dbReference type="Pfam" id="PF02698">
    <property type="entry name" value="DUF218"/>
    <property type="match status" value="1"/>
</dbReference>